<dbReference type="GO" id="GO:0008168">
    <property type="term" value="F:methyltransferase activity"/>
    <property type="evidence" value="ECO:0007669"/>
    <property type="project" value="UniProtKB-KW"/>
</dbReference>
<dbReference type="SUPFAM" id="SSF53335">
    <property type="entry name" value="S-adenosyl-L-methionine-dependent methyltransferases"/>
    <property type="match status" value="1"/>
</dbReference>
<protein>
    <submittedName>
        <fullName evidence="6">Methyltransferase family protein</fullName>
    </submittedName>
</protein>
<dbReference type="InterPro" id="IPR029063">
    <property type="entry name" value="SAM-dependent_MTases_sf"/>
</dbReference>
<dbReference type="InterPro" id="IPR041698">
    <property type="entry name" value="Methyltransf_25"/>
</dbReference>
<dbReference type="GO" id="GO:0032259">
    <property type="term" value="P:methylation"/>
    <property type="evidence" value="ECO:0007669"/>
    <property type="project" value="UniProtKB-KW"/>
</dbReference>
<name>A0ABY2BDN0_9ACTN</name>
<evidence type="ECO:0000313" key="7">
    <source>
        <dbReference type="Proteomes" id="UP000295818"/>
    </source>
</evidence>
<keyword evidence="1 6" id="KW-0489">Methyltransferase</keyword>
<sequence length="212" mass="23377">MTTDELSDEESWNHRYSESAQIWSGRPNVVLVQETTDLTPGRALDLGCGEGADAIWLAEQGWQVTAVDISTVALARAAAHATMYGQAVAGRIDWQHCDLGKTFPEGSYDLVSAQFLHSLGEMPREEILRKAADAVAPGGILLIEGHLSFPSWEHNHHPDIHFPTPEEVIADLELPEGEWEILLSQTHPREHPSPDGQPSTRPDATVKVRRLP</sequence>
<comment type="caution">
    <text evidence="6">The sequence shown here is derived from an EMBL/GenBank/DDBJ whole genome shotgun (WGS) entry which is preliminary data.</text>
</comment>
<reference evidence="6 7" key="1">
    <citation type="journal article" date="2015" name="Stand. Genomic Sci.">
        <title>Genomic Encyclopedia of Bacterial and Archaeal Type Strains, Phase III: the genomes of soil and plant-associated and newly described type strains.</title>
        <authorList>
            <person name="Whitman W.B."/>
            <person name="Woyke T."/>
            <person name="Klenk H.P."/>
            <person name="Zhou Y."/>
            <person name="Lilburn T.G."/>
            <person name="Beck B.J."/>
            <person name="De Vos P."/>
            <person name="Vandamme P."/>
            <person name="Eisen J.A."/>
            <person name="Garrity G."/>
            <person name="Hugenholtz P."/>
            <person name="Kyrpides N.C."/>
        </authorList>
    </citation>
    <scope>NUCLEOTIDE SEQUENCE [LARGE SCALE GENOMIC DNA]</scope>
    <source>
        <strain evidence="6 7">VKM Ac-2538</strain>
    </source>
</reference>
<evidence type="ECO:0000256" key="2">
    <source>
        <dbReference type="ARBA" id="ARBA00022679"/>
    </source>
</evidence>
<keyword evidence="7" id="KW-1185">Reference proteome</keyword>
<organism evidence="6 7">
    <name type="scientific">Kribbella orskensis</name>
    <dbReference type="NCBI Taxonomy" id="2512216"/>
    <lineage>
        <taxon>Bacteria</taxon>
        <taxon>Bacillati</taxon>
        <taxon>Actinomycetota</taxon>
        <taxon>Actinomycetes</taxon>
        <taxon>Propionibacteriales</taxon>
        <taxon>Kribbellaceae</taxon>
        <taxon>Kribbella</taxon>
    </lineage>
</organism>
<dbReference type="PANTHER" id="PTHR43464">
    <property type="entry name" value="METHYLTRANSFERASE"/>
    <property type="match status" value="1"/>
</dbReference>
<evidence type="ECO:0000313" key="6">
    <source>
        <dbReference type="EMBL" id="TCO17386.1"/>
    </source>
</evidence>
<dbReference type="Pfam" id="PF13649">
    <property type="entry name" value="Methyltransf_25"/>
    <property type="match status" value="1"/>
</dbReference>
<evidence type="ECO:0000259" key="5">
    <source>
        <dbReference type="Pfam" id="PF13649"/>
    </source>
</evidence>
<proteinExistence type="predicted"/>
<keyword evidence="2" id="KW-0808">Transferase</keyword>
<dbReference type="EMBL" id="SLWM01000014">
    <property type="protein sequence ID" value="TCO17386.1"/>
    <property type="molecule type" value="Genomic_DNA"/>
</dbReference>
<accession>A0ABY2BDN0</accession>
<evidence type="ECO:0000256" key="4">
    <source>
        <dbReference type="SAM" id="MobiDB-lite"/>
    </source>
</evidence>
<dbReference type="CDD" id="cd02440">
    <property type="entry name" value="AdoMet_MTases"/>
    <property type="match status" value="1"/>
</dbReference>
<dbReference type="Proteomes" id="UP000295818">
    <property type="component" value="Unassembled WGS sequence"/>
</dbReference>
<evidence type="ECO:0000256" key="1">
    <source>
        <dbReference type="ARBA" id="ARBA00022603"/>
    </source>
</evidence>
<keyword evidence="3" id="KW-0949">S-adenosyl-L-methionine</keyword>
<dbReference type="Gene3D" id="3.40.50.150">
    <property type="entry name" value="Vaccinia Virus protein VP39"/>
    <property type="match status" value="1"/>
</dbReference>
<gene>
    <name evidence="6" type="ORF">EV644_11434</name>
</gene>
<feature type="region of interest" description="Disordered" evidence="4">
    <location>
        <begin position="184"/>
        <end position="212"/>
    </location>
</feature>
<dbReference type="PANTHER" id="PTHR43464:SF19">
    <property type="entry name" value="UBIQUINONE BIOSYNTHESIS O-METHYLTRANSFERASE, MITOCHONDRIAL"/>
    <property type="match status" value="1"/>
</dbReference>
<evidence type="ECO:0000256" key="3">
    <source>
        <dbReference type="ARBA" id="ARBA00022691"/>
    </source>
</evidence>
<dbReference type="RefSeq" id="WP_132192245.1">
    <property type="nucleotide sequence ID" value="NZ_SLWM01000014.1"/>
</dbReference>
<feature type="domain" description="Methyltransferase" evidence="5">
    <location>
        <begin position="44"/>
        <end position="139"/>
    </location>
</feature>